<sequence>MARGSSPSGAVPARDYAVYPLLLVVAGLVWWLCHRFPSRLPVWAPWEFNWSWFLTATLCAWWYLRGLSLSAPAERPSRWRSLSFAAGLLVIYVVLQTRFEYLAEHMFFLNRVQHIVMHHLGPFLIALAWPGTTLKRGMPAPLRRITEWRPLVRLVGRLQQPLLAAFLFVGLVALWLLPSVHFVAMLDPQLYAFMNWTMVVDGVLFWSLVLDPRPAPPAPRSFGTRAALAIGVMFPQIVIGALIAFSDHDLYPFYAWCGRFFPSIGAVTDQKFGGLIIWIPAAMMSVVALILVINALRRTEAGRGGEDRGEEVVSAAQWTG</sequence>
<evidence type="ECO:0000256" key="3">
    <source>
        <dbReference type="ARBA" id="ARBA00022692"/>
    </source>
</evidence>
<proteinExistence type="predicted"/>
<dbReference type="Proteomes" id="UP000192917">
    <property type="component" value="Unassembled WGS sequence"/>
</dbReference>
<dbReference type="Pfam" id="PF09678">
    <property type="entry name" value="Caa3_CtaG"/>
    <property type="match status" value="1"/>
</dbReference>
<feature type="transmembrane region" description="Helical" evidence="6">
    <location>
        <begin position="16"/>
        <end position="37"/>
    </location>
</feature>
<keyword evidence="4 6" id="KW-1133">Transmembrane helix</keyword>
<feature type="transmembrane region" description="Helical" evidence="6">
    <location>
        <begin position="190"/>
        <end position="210"/>
    </location>
</feature>
<evidence type="ECO:0000256" key="2">
    <source>
        <dbReference type="ARBA" id="ARBA00022475"/>
    </source>
</evidence>
<name>A0A1Y6BKB5_9PROT</name>
<keyword evidence="8" id="KW-1185">Reference proteome</keyword>
<keyword evidence="5 6" id="KW-0472">Membrane</keyword>
<dbReference type="InterPro" id="IPR019108">
    <property type="entry name" value="Caa3_assmbl_CtaG-rel"/>
</dbReference>
<feature type="transmembrane region" description="Helical" evidence="6">
    <location>
        <begin position="115"/>
        <end position="134"/>
    </location>
</feature>
<gene>
    <name evidence="7" type="ORF">SAMN05428998_10617</name>
</gene>
<feature type="transmembrane region" description="Helical" evidence="6">
    <location>
        <begin position="222"/>
        <end position="245"/>
    </location>
</feature>
<dbReference type="GO" id="GO:0005886">
    <property type="term" value="C:plasma membrane"/>
    <property type="evidence" value="ECO:0007669"/>
    <property type="project" value="UniProtKB-SubCell"/>
</dbReference>
<keyword evidence="3 6" id="KW-0812">Transmembrane</keyword>
<feature type="transmembrane region" description="Helical" evidence="6">
    <location>
        <begin position="162"/>
        <end position="184"/>
    </location>
</feature>
<feature type="transmembrane region" description="Helical" evidence="6">
    <location>
        <begin position="49"/>
        <end position="67"/>
    </location>
</feature>
<dbReference type="AlphaFoldDB" id="A0A1Y6BKB5"/>
<comment type="subcellular location">
    <subcellularLocation>
        <location evidence="1">Cell membrane</location>
        <topology evidence="1">Multi-pass membrane protein</topology>
    </subcellularLocation>
</comment>
<evidence type="ECO:0000313" key="7">
    <source>
        <dbReference type="EMBL" id="SMF15978.1"/>
    </source>
</evidence>
<protein>
    <submittedName>
        <fullName evidence="7">Putative membrane protein</fullName>
    </submittedName>
</protein>
<evidence type="ECO:0000256" key="1">
    <source>
        <dbReference type="ARBA" id="ARBA00004651"/>
    </source>
</evidence>
<evidence type="ECO:0000313" key="8">
    <source>
        <dbReference type="Proteomes" id="UP000192917"/>
    </source>
</evidence>
<evidence type="ECO:0000256" key="4">
    <source>
        <dbReference type="ARBA" id="ARBA00022989"/>
    </source>
</evidence>
<feature type="transmembrane region" description="Helical" evidence="6">
    <location>
        <begin position="79"/>
        <end position="95"/>
    </location>
</feature>
<dbReference type="EMBL" id="FWZX01000006">
    <property type="protein sequence ID" value="SMF15978.1"/>
    <property type="molecule type" value="Genomic_DNA"/>
</dbReference>
<organism evidence="7 8">
    <name type="scientific">Tistlia consotensis USBA 355</name>
    <dbReference type="NCBI Taxonomy" id="560819"/>
    <lineage>
        <taxon>Bacteria</taxon>
        <taxon>Pseudomonadati</taxon>
        <taxon>Pseudomonadota</taxon>
        <taxon>Alphaproteobacteria</taxon>
        <taxon>Rhodospirillales</taxon>
        <taxon>Rhodovibrionaceae</taxon>
        <taxon>Tistlia</taxon>
    </lineage>
</organism>
<keyword evidence="2" id="KW-1003">Cell membrane</keyword>
<dbReference type="RefSeq" id="WP_085122454.1">
    <property type="nucleotide sequence ID" value="NZ_FWZX01000006.1"/>
</dbReference>
<accession>A0A1Y6BKB5</accession>
<feature type="transmembrane region" description="Helical" evidence="6">
    <location>
        <begin position="275"/>
        <end position="296"/>
    </location>
</feature>
<evidence type="ECO:0000256" key="6">
    <source>
        <dbReference type="SAM" id="Phobius"/>
    </source>
</evidence>
<dbReference type="STRING" id="560819.SAMN05428998_10617"/>
<reference evidence="7 8" key="1">
    <citation type="submission" date="2017-04" db="EMBL/GenBank/DDBJ databases">
        <authorList>
            <person name="Afonso C.L."/>
            <person name="Miller P.J."/>
            <person name="Scott M.A."/>
            <person name="Spackman E."/>
            <person name="Goraichik I."/>
            <person name="Dimitrov K.M."/>
            <person name="Suarez D.L."/>
            <person name="Swayne D.E."/>
        </authorList>
    </citation>
    <scope>NUCLEOTIDE SEQUENCE [LARGE SCALE GENOMIC DNA]</scope>
    <source>
        <strain evidence="7 8">USBA 355</strain>
    </source>
</reference>
<evidence type="ECO:0000256" key="5">
    <source>
        <dbReference type="ARBA" id="ARBA00023136"/>
    </source>
</evidence>